<dbReference type="SUPFAM" id="SSF48464">
    <property type="entry name" value="ENTH/VHS domain"/>
    <property type="match status" value="1"/>
</dbReference>
<evidence type="ECO:0000256" key="6">
    <source>
        <dbReference type="ARBA" id="ARBA00023329"/>
    </source>
</evidence>
<keyword evidence="3" id="KW-0254">Endocytosis</keyword>
<sequence>MPTGQPHRRSRFASFGDAALVVASKLGSKEAYKDIDVAIVKATNHDMVPPKEKHVRTIMRFADSACSQDVKYLLDNIIRRTKGLEDWLMVLKAVTVLHRIYRETRSTEVKKKVAHWSRYHLASLKNYKDGSTPQALDMSAFVRTYSLYLYEKFETLAEMEFDPALEDTSAPSKTREMSAVDLCEKFPKLQTVMYRAVGCKPQGVACQNNVVLFSFLMVVTESMKIYRATNDGVLNMLDKFFETDVVVAQQLFDMYKLSLQHAEELQELYQFSKSLAFGSTMEFPKLEQPPASFLETMTEYIADLRKTGKSEHTKKKAAEAQPQIDTGVDLLDFSEPVPAAAPAPAPAPAAGSNGFENNAAFGDNADFLAAPGSEAPKEDGTSPGQNQSPSSGGINLDALYGLNAGAASSAPQSATVFGGVNQQMQQPQQMAGSPMMGGAAAAGMAMMQQMMQQPQMMQQMMMQQQQAAGMGQQPPVNAFGANQMGMGMAAAPQMQQAQFAGSPNGGGAMQQQPMGGTNGFAPSGGNPFAAAPATSPSQNAQFNNLFSPNQQQQKPQQNSQSPSFDFLT</sequence>
<comment type="subcellular location">
    <subcellularLocation>
        <location evidence="1">Cytoplasmic vesicle</location>
        <location evidence="1">Clathrin-coated vesicle</location>
    </subcellularLocation>
    <subcellularLocation>
        <location evidence="2">Membrane</location>
        <location evidence="2">Clathrin-coated pit</location>
    </subcellularLocation>
</comment>
<dbReference type="PANTHER" id="PTHR22951:SF5">
    <property type="entry name" value="PHOSPHATIDYLINOSITOL-BINDING CLATHRIN ASSEMBLY PROTEIN LAP"/>
    <property type="match status" value="1"/>
</dbReference>
<feature type="region of interest" description="Disordered" evidence="7">
    <location>
        <begin position="498"/>
        <end position="568"/>
    </location>
</feature>
<dbReference type="GO" id="GO:0032050">
    <property type="term" value="F:clathrin heavy chain binding"/>
    <property type="evidence" value="ECO:0007669"/>
    <property type="project" value="TreeGrafter"/>
</dbReference>
<name>A0A5B8MJP9_9CHLO</name>
<dbReference type="GO" id="GO:0072583">
    <property type="term" value="P:clathrin-dependent endocytosis"/>
    <property type="evidence" value="ECO:0007669"/>
    <property type="project" value="InterPro"/>
</dbReference>
<evidence type="ECO:0000256" key="5">
    <source>
        <dbReference type="ARBA" id="ARBA00023176"/>
    </source>
</evidence>
<dbReference type="InterPro" id="IPR014712">
    <property type="entry name" value="ANTH_dom_sf"/>
</dbReference>
<dbReference type="GO" id="GO:0005545">
    <property type="term" value="F:1-phosphatidylinositol binding"/>
    <property type="evidence" value="ECO:0007669"/>
    <property type="project" value="InterPro"/>
</dbReference>
<evidence type="ECO:0000313" key="9">
    <source>
        <dbReference type="EMBL" id="QDZ19582.1"/>
    </source>
</evidence>
<evidence type="ECO:0000256" key="1">
    <source>
        <dbReference type="ARBA" id="ARBA00004132"/>
    </source>
</evidence>
<keyword evidence="6" id="KW-0968">Cytoplasmic vesicle</keyword>
<dbReference type="InterPro" id="IPR013809">
    <property type="entry name" value="ENTH"/>
</dbReference>
<dbReference type="OrthoDB" id="44015at2759"/>
<evidence type="ECO:0000259" key="8">
    <source>
        <dbReference type="PROSITE" id="PS50942"/>
    </source>
</evidence>
<dbReference type="Gene3D" id="1.25.40.90">
    <property type="match status" value="1"/>
</dbReference>
<gene>
    <name evidence="9" type="ORF">A3770_03p21000</name>
</gene>
<dbReference type="Pfam" id="PF07651">
    <property type="entry name" value="ANTH"/>
    <property type="match status" value="1"/>
</dbReference>
<dbReference type="PANTHER" id="PTHR22951">
    <property type="entry name" value="CLATHRIN ASSEMBLY PROTEIN"/>
    <property type="match status" value="1"/>
</dbReference>
<dbReference type="CDD" id="cd03564">
    <property type="entry name" value="ANTH_N"/>
    <property type="match status" value="1"/>
</dbReference>
<dbReference type="AlphaFoldDB" id="A0A5B8MJP9"/>
<dbReference type="EMBL" id="CP031036">
    <property type="protein sequence ID" value="QDZ19582.1"/>
    <property type="molecule type" value="Genomic_DNA"/>
</dbReference>
<keyword evidence="4" id="KW-0472">Membrane</keyword>
<dbReference type="Gene3D" id="1.20.58.150">
    <property type="entry name" value="ANTH domain"/>
    <property type="match status" value="1"/>
</dbReference>
<dbReference type="GO" id="GO:0048268">
    <property type="term" value="P:clathrin coat assembly"/>
    <property type="evidence" value="ECO:0007669"/>
    <property type="project" value="InterPro"/>
</dbReference>
<evidence type="ECO:0000313" key="10">
    <source>
        <dbReference type="Proteomes" id="UP000316726"/>
    </source>
</evidence>
<evidence type="ECO:0000256" key="2">
    <source>
        <dbReference type="ARBA" id="ARBA00004600"/>
    </source>
</evidence>
<proteinExistence type="predicted"/>
<feature type="compositionally biased region" description="Low complexity" evidence="7">
    <location>
        <begin position="547"/>
        <end position="568"/>
    </location>
</feature>
<evidence type="ECO:0000256" key="4">
    <source>
        <dbReference type="ARBA" id="ARBA00023136"/>
    </source>
</evidence>
<dbReference type="PROSITE" id="PS50942">
    <property type="entry name" value="ENTH"/>
    <property type="match status" value="1"/>
</dbReference>
<accession>A0A5B8MJP9</accession>
<dbReference type="InterPro" id="IPR048050">
    <property type="entry name" value="ANTH_N_plant"/>
</dbReference>
<feature type="compositionally biased region" description="Low complexity" evidence="7">
    <location>
        <begin position="381"/>
        <end position="393"/>
    </location>
</feature>
<protein>
    <submittedName>
        <fullName evidence="9">Putative clathrin assembly protein</fullName>
    </submittedName>
</protein>
<evidence type="ECO:0000256" key="7">
    <source>
        <dbReference type="SAM" id="MobiDB-lite"/>
    </source>
</evidence>
<dbReference type="GO" id="GO:0005546">
    <property type="term" value="F:phosphatidylinositol-4,5-bisphosphate binding"/>
    <property type="evidence" value="ECO:0007669"/>
    <property type="project" value="TreeGrafter"/>
</dbReference>
<feature type="compositionally biased region" description="Polar residues" evidence="7">
    <location>
        <begin position="534"/>
        <end position="546"/>
    </location>
</feature>
<feature type="region of interest" description="Disordered" evidence="7">
    <location>
        <begin position="336"/>
        <end position="395"/>
    </location>
</feature>
<keyword evidence="5" id="KW-0168">Coated pit</keyword>
<dbReference type="GO" id="GO:0000149">
    <property type="term" value="F:SNARE binding"/>
    <property type="evidence" value="ECO:0007669"/>
    <property type="project" value="TreeGrafter"/>
</dbReference>
<dbReference type="STRING" id="1764295.A0A5B8MJP9"/>
<keyword evidence="10" id="KW-1185">Reference proteome</keyword>
<evidence type="ECO:0000256" key="3">
    <source>
        <dbReference type="ARBA" id="ARBA00022583"/>
    </source>
</evidence>
<dbReference type="InterPro" id="IPR011417">
    <property type="entry name" value="ANTH_dom"/>
</dbReference>
<dbReference type="Proteomes" id="UP000316726">
    <property type="component" value="Chromosome 3"/>
</dbReference>
<dbReference type="InterPro" id="IPR008942">
    <property type="entry name" value="ENTH_VHS"/>
</dbReference>
<feature type="domain" description="ENTH" evidence="8">
    <location>
        <begin position="27"/>
        <end position="163"/>
    </location>
</feature>
<dbReference type="SMART" id="SM00273">
    <property type="entry name" value="ENTH"/>
    <property type="match status" value="1"/>
</dbReference>
<dbReference type="GO" id="GO:0006900">
    <property type="term" value="P:vesicle budding from membrane"/>
    <property type="evidence" value="ECO:0007669"/>
    <property type="project" value="TreeGrafter"/>
</dbReference>
<dbReference type="SUPFAM" id="SSF89009">
    <property type="entry name" value="GAT-like domain"/>
    <property type="match status" value="1"/>
</dbReference>
<dbReference type="GO" id="GO:0005905">
    <property type="term" value="C:clathrin-coated pit"/>
    <property type="evidence" value="ECO:0007669"/>
    <property type="project" value="UniProtKB-SubCell"/>
</dbReference>
<reference evidence="9 10" key="1">
    <citation type="submission" date="2018-07" db="EMBL/GenBank/DDBJ databases">
        <title>The complete nuclear genome of the prasinophyte Chloropicon primus (CCMP1205).</title>
        <authorList>
            <person name="Pombert J.-F."/>
            <person name="Otis C."/>
            <person name="Turmel M."/>
            <person name="Lemieux C."/>
        </authorList>
    </citation>
    <scope>NUCLEOTIDE SEQUENCE [LARGE SCALE GENOMIC DNA]</scope>
    <source>
        <strain evidence="9 10">CCMP1205</strain>
    </source>
</reference>
<organism evidence="9 10">
    <name type="scientific">Chloropicon primus</name>
    <dbReference type="NCBI Taxonomy" id="1764295"/>
    <lineage>
        <taxon>Eukaryota</taxon>
        <taxon>Viridiplantae</taxon>
        <taxon>Chlorophyta</taxon>
        <taxon>Chloropicophyceae</taxon>
        <taxon>Chloropicales</taxon>
        <taxon>Chloropicaceae</taxon>
        <taxon>Chloropicon</taxon>
    </lineage>
</organism>
<dbReference type="GO" id="GO:0030136">
    <property type="term" value="C:clathrin-coated vesicle"/>
    <property type="evidence" value="ECO:0007669"/>
    <property type="project" value="UniProtKB-SubCell"/>
</dbReference>
<dbReference type="InterPro" id="IPR045192">
    <property type="entry name" value="AP180-like"/>
</dbReference>